<sequence>MYFLKKNALNVIIFVLIFGVIGTLINLVIPAASYEYEEHYTIEGDVSPNTSGELNTLLNENVNNQSIEKTALISQQPGANILQLNIHTDSRSSIEAVKTQVENIISEQGYSVADTSGANIYQVENNALKIFIIVLFLFVGLIIGLVVSLLNKNISTDEDYEYYLGEKTLGTF</sequence>
<dbReference type="OrthoDB" id="2417647at2"/>
<evidence type="ECO:0000313" key="2">
    <source>
        <dbReference type="EMBL" id="SDL08738.1"/>
    </source>
</evidence>
<organism evidence="2 3">
    <name type="scientific">Lacicoccus qingdaonensis</name>
    <dbReference type="NCBI Taxonomy" id="576118"/>
    <lineage>
        <taxon>Bacteria</taxon>
        <taxon>Bacillati</taxon>
        <taxon>Bacillota</taxon>
        <taxon>Bacilli</taxon>
        <taxon>Bacillales</taxon>
        <taxon>Salinicoccaceae</taxon>
        <taxon>Lacicoccus</taxon>
    </lineage>
</organism>
<keyword evidence="1" id="KW-0812">Transmembrane</keyword>
<dbReference type="AlphaFoldDB" id="A0A1G9H6V5"/>
<dbReference type="RefSeq" id="WP_092987301.1">
    <property type="nucleotide sequence ID" value="NZ_FNFY01000021.1"/>
</dbReference>
<evidence type="ECO:0000256" key="1">
    <source>
        <dbReference type="SAM" id="Phobius"/>
    </source>
</evidence>
<dbReference type="STRING" id="576118.SAMN05216216_1214"/>
<dbReference type="EMBL" id="FNFY01000021">
    <property type="protein sequence ID" value="SDL08738.1"/>
    <property type="molecule type" value="Genomic_DNA"/>
</dbReference>
<evidence type="ECO:0000313" key="3">
    <source>
        <dbReference type="Proteomes" id="UP000199008"/>
    </source>
</evidence>
<keyword evidence="1" id="KW-0472">Membrane</keyword>
<protein>
    <recommendedName>
        <fullName evidence="4">Capsular polysaccharide biosynthesis protein</fullName>
    </recommendedName>
</protein>
<dbReference type="Proteomes" id="UP000199008">
    <property type="component" value="Unassembled WGS sequence"/>
</dbReference>
<proteinExistence type="predicted"/>
<reference evidence="3" key="1">
    <citation type="submission" date="2016-10" db="EMBL/GenBank/DDBJ databases">
        <authorList>
            <person name="Varghese N."/>
            <person name="Submissions S."/>
        </authorList>
    </citation>
    <scope>NUCLEOTIDE SEQUENCE [LARGE SCALE GENOMIC DNA]</scope>
    <source>
        <strain evidence="3">CGMCC 1.8895</strain>
    </source>
</reference>
<accession>A0A1G9H6V5</accession>
<keyword evidence="3" id="KW-1185">Reference proteome</keyword>
<gene>
    <name evidence="2" type="ORF">SAMN05216216_1214</name>
</gene>
<name>A0A1G9H6V5_9BACL</name>
<keyword evidence="1" id="KW-1133">Transmembrane helix</keyword>
<evidence type="ECO:0008006" key="4">
    <source>
        <dbReference type="Google" id="ProtNLM"/>
    </source>
</evidence>
<feature type="transmembrane region" description="Helical" evidence="1">
    <location>
        <begin position="130"/>
        <end position="150"/>
    </location>
</feature>
<feature type="transmembrane region" description="Helical" evidence="1">
    <location>
        <begin position="7"/>
        <end position="29"/>
    </location>
</feature>